<dbReference type="RefSeq" id="WP_047093719.1">
    <property type="nucleotide sequence ID" value="NZ_LBHU01000002.1"/>
</dbReference>
<sequence>MANAPPIIFSNRRKAVRRKRAEIMGRRSAADPFLFAHISADIEDRLAFIRFEPETVLLDGFGSEQMRGVDWRQMPAFDSTGLHDFDVPSNLLSASFDCVASINSLGTVNDLPGALIQMRELLKPGGLAIASFVGGASLAKLRRAMFEAEPERPAARMHPLIDPRSCPGLLQRAGWTNPVVDSHMLTVRYSTFDRLVQDLREQALGNVLASPAPPLGRTAFQRAREAFMAMADDDGKVSETFEIITLTGRRSPAGT</sequence>
<dbReference type="GO" id="GO:0032259">
    <property type="term" value="P:methylation"/>
    <property type="evidence" value="ECO:0007669"/>
    <property type="project" value="UniProtKB-KW"/>
</dbReference>
<dbReference type="PANTHER" id="PTHR13090">
    <property type="entry name" value="ARGININE-HYDROXYLASE NDUFAF5, MITOCHONDRIAL"/>
    <property type="match status" value="1"/>
</dbReference>
<dbReference type="SUPFAM" id="SSF53335">
    <property type="entry name" value="S-adenosyl-L-methionine-dependent methyltransferases"/>
    <property type="match status" value="1"/>
</dbReference>
<evidence type="ECO:0000313" key="3">
    <source>
        <dbReference type="EMBL" id="KLI63903.1"/>
    </source>
</evidence>
<evidence type="ECO:0000256" key="1">
    <source>
        <dbReference type="ARBA" id="ARBA00022603"/>
    </source>
</evidence>
<proteinExistence type="predicted"/>
<name>A0A0H0XMU8_9SPHN</name>
<dbReference type="InterPro" id="IPR029063">
    <property type="entry name" value="SAM-dependent_MTases_sf"/>
</dbReference>
<keyword evidence="4" id="KW-1185">Reference proteome</keyword>
<dbReference type="GO" id="GO:0008168">
    <property type="term" value="F:methyltransferase activity"/>
    <property type="evidence" value="ECO:0007669"/>
    <property type="project" value="UniProtKB-KW"/>
</dbReference>
<dbReference type="InterPro" id="IPR050602">
    <property type="entry name" value="Malonyl-ACP_OMT"/>
</dbReference>
<keyword evidence="1" id="KW-0489">Methyltransferase</keyword>
<dbReference type="PANTHER" id="PTHR13090:SF1">
    <property type="entry name" value="ARGININE-HYDROXYLASE NDUFAF5, MITOCHONDRIAL"/>
    <property type="match status" value="1"/>
</dbReference>
<dbReference type="PATRIC" id="fig|874156.12.peg.1932"/>
<protein>
    <recommendedName>
        <fullName evidence="5">Methyltransferase type 11 domain-containing protein</fullName>
    </recommendedName>
</protein>
<dbReference type="AlphaFoldDB" id="A0A0H0XMU8"/>
<dbReference type="Pfam" id="PF13489">
    <property type="entry name" value="Methyltransf_23"/>
    <property type="match status" value="1"/>
</dbReference>
<dbReference type="Gene3D" id="3.40.50.150">
    <property type="entry name" value="Vaccinia Virus protein VP39"/>
    <property type="match status" value="1"/>
</dbReference>
<evidence type="ECO:0000313" key="4">
    <source>
        <dbReference type="Proteomes" id="UP000053455"/>
    </source>
</evidence>
<keyword evidence="2" id="KW-0808">Transferase</keyword>
<reference evidence="3 4" key="1">
    <citation type="submission" date="2015-04" db="EMBL/GenBank/DDBJ databases">
        <title>The draft genome sequence of Erythrobacter marinus HWDM-33.</title>
        <authorList>
            <person name="Zhuang L."/>
            <person name="Liu Y."/>
            <person name="Shao Z."/>
        </authorList>
    </citation>
    <scope>NUCLEOTIDE SEQUENCE [LARGE SCALE GENOMIC DNA]</scope>
    <source>
        <strain evidence="3 4">HWDM-33</strain>
    </source>
</reference>
<evidence type="ECO:0000256" key="2">
    <source>
        <dbReference type="ARBA" id="ARBA00022679"/>
    </source>
</evidence>
<accession>A0A0H0XMU8</accession>
<evidence type="ECO:0008006" key="5">
    <source>
        <dbReference type="Google" id="ProtNLM"/>
    </source>
</evidence>
<dbReference type="STRING" id="874156.GCA_001021555_01431"/>
<organism evidence="3 4">
    <name type="scientific">Aurantiacibacter marinus</name>
    <dbReference type="NCBI Taxonomy" id="874156"/>
    <lineage>
        <taxon>Bacteria</taxon>
        <taxon>Pseudomonadati</taxon>
        <taxon>Pseudomonadota</taxon>
        <taxon>Alphaproteobacteria</taxon>
        <taxon>Sphingomonadales</taxon>
        <taxon>Erythrobacteraceae</taxon>
        <taxon>Aurantiacibacter</taxon>
    </lineage>
</organism>
<gene>
    <name evidence="3" type="ORF">AAV99_09420</name>
</gene>
<dbReference type="Proteomes" id="UP000053455">
    <property type="component" value="Unassembled WGS sequence"/>
</dbReference>
<dbReference type="EMBL" id="LBHU01000002">
    <property type="protein sequence ID" value="KLI63903.1"/>
    <property type="molecule type" value="Genomic_DNA"/>
</dbReference>
<comment type="caution">
    <text evidence="3">The sequence shown here is derived from an EMBL/GenBank/DDBJ whole genome shotgun (WGS) entry which is preliminary data.</text>
</comment>